<keyword evidence="3" id="KW-1185">Reference proteome</keyword>
<accession>A0A8H6HT09</accession>
<dbReference type="EMBL" id="JACGCI010000051">
    <property type="protein sequence ID" value="KAF6751343.1"/>
    <property type="molecule type" value="Genomic_DNA"/>
</dbReference>
<dbReference type="OrthoDB" id="2825482at2759"/>
<comment type="caution">
    <text evidence="2">The sequence shown here is derived from an EMBL/GenBank/DDBJ whole genome shotgun (WGS) entry which is preliminary data.</text>
</comment>
<feature type="compositionally biased region" description="Polar residues" evidence="1">
    <location>
        <begin position="247"/>
        <end position="262"/>
    </location>
</feature>
<dbReference type="AlphaFoldDB" id="A0A8H6HT09"/>
<evidence type="ECO:0000313" key="2">
    <source>
        <dbReference type="EMBL" id="KAF6751343.1"/>
    </source>
</evidence>
<sequence length="698" mass="78512">MADASNDNDGQPFQAPKGRQPSQAPRGRQASQAPKAIGKLPIGTSLHFHIFTVIGTPWGTTDVNALTRAAGEGISVKVERSSTPGLYTMPQSQPGAESSVAATFGENVRESNRRIGEANENARRYAPGTTSKVANPAPATTEDPGAALLKTFWDLRSIDAVRVSTGFIEAHLSDLYGMQNRLLSHHENLIRTRGLLSRLVDSIGRASYSKERTEELRARLEEIDNLVQRIYQRGTSDQNKPKAPEVKQTQAPEVPTASTRPNTDFKLAPEAFQAPGMGQKIGLPNIWPAQYLALPASGAWRLMLRAGQPQRGPRGQFGPSGKPAQWAGWVGMGGGYDWEGWGCHCHNLMCPDAFDKRRFHWKHLFGVYGKNLTHIDLHLLEGMLFNRDGSLSRSIFKYQQQYTSLRLQAPTLPLRTQSTGPLPKEYDMPLLEELVFRCRKVYTHDDMNFKAPRLKRLSIYYYDCLNSSKVRFPWNQVTHLFLGCMESTDSDTDPGELAYEHFLPFLKKLVNVTYLGLSSVWMREGYSSTTPTKSRIVLSKLRHLEIQDPHFHLLVRTLDGGTPGRDFLDHISAPALATFDLIFPYHPIFLHYLKLRVFEYVASFLRRTPLLSKLRVVVAKDSSYYDDPATAGLEDCPMFSFSGSAQHFEDLAQTRDATFTRDAESHPKPFKRWPADVYTMDHLIDRFLEREGPLFSKG</sequence>
<feature type="compositionally biased region" description="Polar residues" evidence="1">
    <location>
        <begin position="1"/>
        <end position="11"/>
    </location>
</feature>
<gene>
    <name evidence="2" type="ORF">DFP72DRAFT_1047908</name>
</gene>
<feature type="region of interest" description="Disordered" evidence="1">
    <location>
        <begin position="1"/>
        <end position="33"/>
    </location>
</feature>
<evidence type="ECO:0000256" key="1">
    <source>
        <dbReference type="SAM" id="MobiDB-lite"/>
    </source>
</evidence>
<name>A0A8H6HT09_9AGAR</name>
<dbReference type="Proteomes" id="UP000521943">
    <property type="component" value="Unassembled WGS sequence"/>
</dbReference>
<proteinExistence type="predicted"/>
<protein>
    <submittedName>
        <fullName evidence="2">Uncharacterized protein</fullName>
    </submittedName>
</protein>
<feature type="region of interest" description="Disordered" evidence="1">
    <location>
        <begin position="233"/>
        <end position="263"/>
    </location>
</feature>
<evidence type="ECO:0000313" key="3">
    <source>
        <dbReference type="Proteomes" id="UP000521943"/>
    </source>
</evidence>
<organism evidence="2 3">
    <name type="scientific">Ephemerocybe angulata</name>
    <dbReference type="NCBI Taxonomy" id="980116"/>
    <lineage>
        <taxon>Eukaryota</taxon>
        <taxon>Fungi</taxon>
        <taxon>Dikarya</taxon>
        <taxon>Basidiomycota</taxon>
        <taxon>Agaricomycotina</taxon>
        <taxon>Agaricomycetes</taxon>
        <taxon>Agaricomycetidae</taxon>
        <taxon>Agaricales</taxon>
        <taxon>Agaricineae</taxon>
        <taxon>Psathyrellaceae</taxon>
        <taxon>Ephemerocybe</taxon>
    </lineage>
</organism>
<reference evidence="2 3" key="1">
    <citation type="submission" date="2020-07" db="EMBL/GenBank/DDBJ databases">
        <title>Comparative genomics of pyrophilous fungi reveals a link between fire events and developmental genes.</title>
        <authorList>
            <consortium name="DOE Joint Genome Institute"/>
            <person name="Steindorff A.S."/>
            <person name="Carver A."/>
            <person name="Calhoun S."/>
            <person name="Stillman K."/>
            <person name="Liu H."/>
            <person name="Lipzen A."/>
            <person name="Pangilinan J."/>
            <person name="Labutti K."/>
            <person name="Bruns T.D."/>
            <person name="Grigoriev I.V."/>
        </authorList>
    </citation>
    <scope>NUCLEOTIDE SEQUENCE [LARGE SCALE GENOMIC DNA]</scope>
    <source>
        <strain evidence="2 3">CBS 144469</strain>
    </source>
</reference>